<feature type="transmembrane region" description="Helical" evidence="4">
    <location>
        <begin position="132"/>
        <end position="151"/>
    </location>
</feature>
<feature type="transmembrane region" description="Helical" evidence="4">
    <location>
        <begin position="272"/>
        <end position="289"/>
    </location>
</feature>
<dbReference type="InterPro" id="IPR050327">
    <property type="entry name" value="Proton-linked_MCT"/>
</dbReference>
<dbReference type="KEGG" id="cput:CONPUDRAFT_106673"/>
<dbReference type="PANTHER" id="PTHR11360:SF177">
    <property type="entry name" value="RIBOFLAVIN TRANSPORTER MCH5"/>
    <property type="match status" value="1"/>
</dbReference>
<feature type="transmembrane region" description="Helical" evidence="4">
    <location>
        <begin position="301"/>
        <end position="320"/>
    </location>
</feature>
<dbReference type="EMBL" id="JH711580">
    <property type="protein sequence ID" value="EIW79979.1"/>
    <property type="molecule type" value="Genomic_DNA"/>
</dbReference>
<dbReference type="OrthoDB" id="6509908at2759"/>
<gene>
    <name evidence="5" type="ORF">CONPUDRAFT_106673</name>
</gene>
<feature type="transmembrane region" description="Helical" evidence="4">
    <location>
        <begin position="77"/>
        <end position="95"/>
    </location>
</feature>
<proteinExistence type="inferred from homology"/>
<dbReference type="RefSeq" id="XP_007770290.1">
    <property type="nucleotide sequence ID" value="XM_007772100.1"/>
</dbReference>
<feature type="compositionally biased region" description="Basic and acidic residues" evidence="3">
    <location>
        <begin position="20"/>
        <end position="30"/>
    </location>
</feature>
<comment type="similarity">
    <text evidence="2">Belongs to the major facilitator superfamily. Monocarboxylate porter (TC 2.A.1.13) family.</text>
</comment>
<keyword evidence="6" id="KW-1185">Reference proteome</keyword>
<dbReference type="Pfam" id="PF07690">
    <property type="entry name" value="MFS_1"/>
    <property type="match status" value="1"/>
</dbReference>
<keyword evidence="4" id="KW-0812">Transmembrane</keyword>
<dbReference type="OMA" id="MSEGHLA"/>
<reference evidence="6" key="1">
    <citation type="journal article" date="2012" name="Science">
        <title>The Paleozoic origin of enzymatic lignin decomposition reconstructed from 31 fungal genomes.</title>
        <authorList>
            <person name="Floudas D."/>
            <person name="Binder M."/>
            <person name="Riley R."/>
            <person name="Barry K."/>
            <person name="Blanchette R.A."/>
            <person name="Henrissat B."/>
            <person name="Martinez A.T."/>
            <person name="Otillar R."/>
            <person name="Spatafora J.W."/>
            <person name="Yadav J.S."/>
            <person name="Aerts A."/>
            <person name="Benoit I."/>
            <person name="Boyd A."/>
            <person name="Carlson A."/>
            <person name="Copeland A."/>
            <person name="Coutinho P.M."/>
            <person name="de Vries R.P."/>
            <person name="Ferreira P."/>
            <person name="Findley K."/>
            <person name="Foster B."/>
            <person name="Gaskell J."/>
            <person name="Glotzer D."/>
            <person name="Gorecki P."/>
            <person name="Heitman J."/>
            <person name="Hesse C."/>
            <person name="Hori C."/>
            <person name="Igarashi K."/>
            <person name="Jurgens J.A."/>
            <person name="Kallen N."/>
            <person name="Kersten P."/>
            <person name="Kohler A."/>
            <person name="Kuees U."/>
            <person name="Kumar T.K.A."/>
            <person name="Kuo A."/>
            <person name="LaButti K."/>
            <person name="Larrondo L.F."/>
            <person name="Lindquist E."/>
            <person name="Ling A."/>
            <person name="Lombard V."/>
            <person name="Lucas S."/>
            <person name="Lundell T."/>
            <person name="Martin R."/>
            <person name="McLaughlin D.J."/>
            <person name="Morgenstern I."/>
            <person name="Morin E."/>
            <person name="Murat C."/>
            <person name="Nagy L.G."/>
            <person name="Nolan M."/>
            <person name="Ohm R.A."/>
            <person name="Patyshakuliyeva A."/>
            <person name="Rokas A."/>
            <person name="Ruiz-Duenas F.J."/>
            <person name="Sabat G."/>
            <person name="Salamov A."/>
            <person name="Samejima M."/>
            <person name="Schmutz J."/>
            <person name="Slot J.C."/>
            <person name="St John F."/>
            <person name="Stenlid J."/>
            <person name="Sun H."/>
            <person name="Sun S."/>
            <person name="Syed K."/>
            <person name="Tsang A."/>
            <person name="Wiebenga A."/>
            <person name="Young D."/>
            <person name="Pisabarro A."/>
            <person name="Eastwood D.C."/>
            <person name="Martin F."/>
            <person name="Cullen D."/>
            <person name="Grigoriev I.V."/>
            <person name="Hibbett D.S."/>
        </authorList>
    </citation>
    <scope>NUCLEOTIDE SEQUENCE [LARGE SCALE GENOMIC DNA]</scope>
    <source>
        <strain evidence="6">RWD-64-598 SS2</strain>
    </source>
</reference>
<feature type="compositionally biased region" description="Basic and acidic residues" evidence="3">
    <location>
        <begin position="1"/>
        <end position="11"/>
    </location>
</feature>
<feature type="region of interest" description="Disordered" evidence="3">
    <location>
        <begin position="1"/>
        <end position="31"/>
    </location>
</feature>
<feature type="transmembrane region" description="Helical" evidence="4">
    <location>
        <begin position="163"/>
        <end position="183"/>
    </location>
</feature>
<dbReference type="InterPro" id="IPR011701">
    <property type="entry name" value="MFS"/>
</dbReference>
<evidence type="ECO:0000256" key="1">
    <source>
        <dbReference type="ARBA" id="ARBA00004141"/>
    </source>
</evidence>
<dbReference type="Proteomes" id="UP000053558">
    <property type="component" value="Unassembled WGS sequence"/>
</dbReference>
<dbReference type="GeneID" id="19198606"/>
<protein>
    <submittedName>
        <fullName evidence="5">MFS general substrate transporter</fullName>
    </submittedName>
</protein>
<dbReference type="CDD" id="cd17352">
    <property type="entry name" value="MFS_MCT_SLC16"/>
    <property type="match status" value="1"/>
</dbReference>
<feature type="transmembrane region" description="Helical" evidence="4">
    <location>
        <begin position="332"/>
        <end position="353"/>
    </location>
</feature>
<evidence type="ECO:0000256" key="2">
    <source>
        <dbReference type="ARBA" id="ARBA00006727"/>
    </source>
</evidence>
<evidence type="ECO:0000313" key="6">
    <source>
        <dbReference type="Proteomes" id="UP000053558"/>
    </source>
</evidence>
<feature type="transmembrane region" description="Helical" evidence="4">
    <location>
        <begin position="236"/>
        <end position="260"/>
    </location>
</feature>
<dbReference type="GO" id="GO:0022857">
    <property type="term" value="F:transmembrane transporter activity"/>
    <property type="evidence" value="ECO:0007669"/>
    <property type="project" value="InterPro"/>
</dbReference>
<evidence type="ECO:0000313" key="5">
    <source>
        <dbReference type="EMBL" id="EIW79979.1"/>
    </source>
</evidence>
<evidence type="ECO:0000256" key="4">
    <source>
        <dbReference type="SAM" id="Phobius"/>
    </source>
</evidence>
<feature type="transmembrane region" description="Helical" evidence="4">
    <location>
        <begin position="107"/>
        <end position="126"/>
    </location>
</feature>
<feature type="transmembrane region" description="Helical" evidence="4">
    <location>
        <begin position="36"/>
        <end position="57"/>
    </location>
</feature>
<dbReference type="PANTHER" id="PTHR11360">
    <property type="entry name" value="MONOCARBOXYLATE TRANSPORTER"/>
    <property type="match status" value="1"/>
</dbReference>
<dbReference type="Gene3D" id="1.20.1250.20">
    <property type="entry name" value="MFS general substrate transporter like domains"/>
    <property type="match status" value="2"/>
</dbReference>
<comment type="subcellular location">
    <subcellularLocation>
        <location evidence="1">Membrane</location>
        <topology evidence="1">Multi-pass membrane protein</topology>
    </subcellularLocation>
</comment>
<dbReference type="InterPro" id="IPR036259">
    <property type="entry name" value="MFS_trans_sf"/>
</dbReference>
<sequence length="425" mass="45810">MASRDIEKDAVSVKGGTTVDDSHSKQELHHQSTRRGVATVVGAFLIMFSSFGQANAFGSYQSWYSQNQLASYSPSKISLIGSLQLWVFFAFGGLVGRLFDAYGPTSLISSGSLILTLSLMLTSISYEYWHFIVAQGLIYGIGFALLFFPAASATATHFKKYKATALGIVMAGSSVGGVIFPIMLQRMFNELGFAWAVRVSGFICLACGIVGTVTVSSNLDRKDPGPWIDKTTLRDATFILLLGGSALCTLGAFVPLYYLAPYAESISIPQPRAYDMLSILNACGFLGRIVPSLMADYLGRFNVLIPSTVVASILSFTLWLKSYDASMLLTYSVLYGFFSGPYFGFQVACVAQISRPDRIGARVGMLYTGCSLFALAGGPIAGAILSWQHGQYSGLIYFSAATFLAGAVLYACVRLRLSLTLLDKV</sequence>
<feature type="transmembrane region" description="Helical" evidence="4">
    <location>
        <begin position="365"/>
        <end position="388"/>
    </location>
</feature>
<comment type="caution">
    <text evidence="5">The sequence shown here is derived from an EMBL/GenBank/DDBJ whole genome shotgun (WGS) entry which is preliminary data.</text>
</comment>
<evidence type="ECO:0000256" key="3">
    <source>
        <dbReference type="SAM" id="MobiDB-lite"/>
    </source>
</evidence>
<dbReference type="SUPFAM" id="SSF103473">
    <property type="entry name" value="MFS general substrate transporter"/>
    <property type="match status" value="1"/>
</dbReference>
<accession>A0A5M3ML65</accession>
<keyword evidence="4" id="KW-1133">Transmembrane helix</keyword>
<keyword evidence="4" id="KW-0472">Membrane</keyword>
<name>A0A5M3ML65_CONPW</name>
<feature type="transmembrane region" description="Helical" evidence="4">
    <location>
        <begin position="195"/>
        <end position="215"/>
    </location>
</feature>
<organism evidence="5 6">
    <name type="scientific">Coniophora puteana (strain RWD-64-598)</name>
    <name type="common">Brown rot fungus</name>
    <dbReference type="NCBI Taxonomy" id="741705"/>
    <lineage>
        <taxon>Eukaryota</taxon>
        <taxon>Fungi</taxon>
        <taxon>Dikarya</taxon>
        <taxon>Basidiomycota</taxon>
        <taxon>Agaricomycotina</taxon>
        <taxon>Agaricomycetes</taxon>
        <taxon>Agaricomycetidae</taxon>
        <taxon>Boletales</taxon>
        <taxon>Coniophorineae</taxon>
        <taxon>Coniophoraceae</taxon>
        <taxon>Coniophora</taxon>
    </lineage>
</organism>
<dbReference type="GO" id="GO:0016020">
    <property type="term" value="C:membrane"/>
    <property type="evidence" value="ECO:0007669"/>
    <property type="project" value="UniProtKB-SubCell"/>
</dbReference>
<feature type="transmembrane region" description="Helical" evidence="4">
    <location>
        <begin position="394"/>
        <end position="413"/>
    </location>
</feature>
<dbReference type="AlphaFoldDB" id="A0A5M3ML65"/>